<keyword evidence="1" id="KW-1003">Cell membrane</keyword>
<dbReference type="Pfam" id="PF01547">
    <property type="entry name" value="SBP_bac_1"/>
    <property type="match status" value="1"/>
</dbReference>
<gene>
    <name evidence="7" type="ORF">FPL14_18080</name>
</gene>
<keyword evidence="8" id="KW-1185">Reference proteome</keyword>
<evidence type="ECO:0000256" key="2">
    <source>
        <dbReference type="ARBA" id="ARBA00022729"/>
    </source>
</evidence>
<dbReference type="AlphaFoldDB" id="A0A7G5C100"/>
<feature type="chain" id="PRO_5038403745" evidence="6">
    <location>
        <begin position="22"/>
        <end position="473"/>
    </location>
</feature>
<evidence type="ECO:0000256" key="6">
    <source>
        <dbReference type="SAM" id="SignalP"/>
    </source>
</evidence>
<dbReference type="Proteomes" id="UP000515679">
    <property type="component" value="Chromosome"/>
</dbReference>
<dbReference type="PANTHER" id="PTHR43649">
    <property type="entry name" value="ARABINOSE-BINDING PROTEIN-RELATED"/>
    <property type="match status" value="1"/>
</dbReference>
<keyword evidence="3" id="KW-0472">Membrane</keyword>
<dbReference type="InterPro" id="IPR050490">
    <property type="entry name" value="Bact_solute-bd_prot1"/>
</dbReference>
<accession>A0A7G5C100</accession>
<dbReference type="RefSeq" id="WP_182299111.1">
    <property type="nucleotide sequence ID" value="NZ_CP041969.1"/>
</dbReference>
<proteinExistence type="predicted"/>
<dbReference type="KEGG" id="cchl:FPL14_18080"/>
<organism evidence="7 8">
    <name type="scientific">Cohnella cholangitidis</name>
    <dbReference type="NCBI Taxonomy" id="2598458"/>
    <lineage>
        <taxon>Bacteria</taxon>
        <taxon>Bacillati</taxon>
        <taxon>Bacillota</taxon>
        <taxon>Bacilli</taxon>
        <taxon>Bacillales</taxon>
        <taxon>Paenibacillaceae</taxon>
        <taxon>Cohnella</taxon>
    </lineage>
</organism>
<dbReference type="PROSITE" id="PS51257">
    <property type="entry name" value="PROKAR_LIPOPROTEIN"/>
    <property type="match status" value="1"/>
</dbReference>
<keyword evidence="4" id="KW-0564">Palmitate</keyword>
<keyword evidence="2 6" id="KW-0732">Signal</keyword>
<dbReference type="PANTHER" id="PTHR43649:SF33">
    <property type="entry name" value="POLYGALACTURONAN_RHAMNOGALACTURONAN-BINDING PROTEIN YTCQ"/>
    <property type="match status" value="1"/>
</dbReference>
<evidence type="ECO:0000256" key="5">
    <source>
        <dbReference type="ARBA" id="ARBA00023288"/>
    </source>
</evidence>
<name>A0A7G5C100_9BACL</name>
<evidence type="ECO:0000313" key="7">
    <source>
        <dbReference type="EMBL" id="QMV42884.1"/>
    </source>
</evidence>
<evidence type="ECO:0000256" key="1">
    <source>
        <dbReference type="ARBA" id="ARBA00022475"/>
    </source>
</evidence>
<evidence type="ECO:0000256" key="4">
    <source>
        <dbReference type="ARBA" id="ARBA00023139"/>
    </source>
</evidence>
<protein>
    <submittedName>
        <fullName evidence="7">Extracellular solute-binding protein</fullName>
    </submittedName>
</protein>
<dbReference type="InterPro" id="IPR006059">
    <property type="entry name" value="SBP"/>
</dbReference>
<dbReference type="SUPFAM" id="SSF53850">
    <property type="entry name" value="Periplasmic binding protein-like II"/>
    <property type="match status" value="1"/>
</dbReference>
<feature type="signal peptide" evidence="6">
    <location>
        <begin position="1"/>
        <end position="21"/>
    </location>
</feature>
<reference evidence="7 8" key="1">
    <citation type="submission" date="2019-07" db="EMBL/GenBank/DDBJ databases">
        <authorList>
            <person name="Kim J.K."/>
            <person name="Cheong H.-M."/>
            <person name="Choi Y."/>
            <person name="Hwang K.J."/>
            <person name="Lee S."/>
            <person name="Choi C."/>
        </authorList>
    </citation>
    <scope>NUCLEOTIDE SEQUENCE [LARGE SCALE GENOMIC DNA]</scope>
    <source>
        <strain evidence="7 8">KS 22</strain>
    </source>
</reference>
<dbReference type="EMBL" id="CP041969">
    <property type="protein sequence ID" value="QMV42884.1"/>
    <property type="molecule type" value="Genomic_DNA"/>
</dbReference>
<evidence type="ECO:0000313" key="8">
    <source>
        <dbReference type="Proteomes" id="UP000515679"/>
    </source>
</evidence>
<keyword evidence="5" id="KW-0449">Lipoprotein</keyword>
<evidence type="ECO:0000256" key="3">
    <source>
        <dbReference type="ARBA" id="ARBA00023136"/>
    </source>
</evidence>
<sequence>MNRKRLLIVAVALMMFASIVAGCAGKNNEAGNATGTNAGGAAGNKEKVEIKVWLTPQWKGVLDASESGADYDSFMKYAAEKFSSQYTKYDAKVNVEVIAGDQRDQLLNVNLSGGTPPDVMFESVFALGDYVHRGALVPLTDIVDDAAKKDISESYWNSVTFGKDVYFYPFQNNPGTFVYNADMFKAAGLDKFIGEDSEIKTWTLAEYEEILKGLKDNLPKDKYSNAYPMALYAVNNQGDTWNLAYLRMFGNKFFDDQGNIVLDDEKGVKAAAWLKKIKDAGYTNPGAESVSSNDVNGMFQNQQLAISFTNPILFNNTKMDMESGKIKKFDARLANIPSESGDPLSFTYVVGAGVFQSKDEKKVEVAKDFVKFFSTDAELVKSSKNGIPVRSSVAEEFKNVNPLFTAYDANSKYLFNFTGNVPGYSQLREVLYPELQALYTGASTPEKMVKEYQAKGNAVIENNKKNSVIYQNQ</sequence>
<dbReference type="Gene3D" id="3.40.190.10">
    <property type="entry name" value="Periplasmic binding protein-like II"/>
    <property type="match status" value="1"/>
</dbReference>